<gene>
    <name evidence="2" type="ORF">ARMOST_12672</name>
</gene>
<evidence type="ECO:0000313" key="2">
    <source>
        <dbReference type="EMBL" id="SJL09295.1"/>
    </source>
</evidence>
<dbReference type="AlphaFoldDB" id="A0A284RKM6"/>
<organism evidence="2 3">
    <name type="scientific">Armillaria ostoyae</name>
    <name type="common">Armillaria root rot fungus</name>
    <dbReference type="NCBI Taxonomy" id="47428"/>
    <lineage>
        <taxon>Eukaryota</taxon>
        <taxon>Fungi</taxon>
        <taxon>Dikarya</taxon>
        <taxon>Basidiomycota</taxon>
        <taxon>Agaricomycotina</taxon>
        <taxon>Agaricomycetes</taxon>
        <taxon>Agaricomycetidae</taxon>
        <taxon>Agaricales</taxon>
        <taxon>Marasmiineae</taxon>
        <taxon>Physalacriaceae</taxon>
        <taxon>Armillaria</taxon>
    </lineage>
</organism>
<dbReference type="EMBL" id="FUEG01000010">
    <property type="protein sequence ID" value="SJL09295.1"/>
    <property type="molecule type" value="Genomic_DNA"/>
</dbReference>
<feature type="region of interest" description="Disordered" evidence="1">
    <location>
        <begin position="1"/>
        <end position="32"/>
    </location>
</feature>
<evidence type="ECO:0000313" key="3">
    <source>
        <dbReference type="Proteomes" id="UP000219338"/>
    </source>
</evidence>
<feature type="compositionally biased region" description="Polar residues" evidence="1">
    <location>
        <begin position="1"/>
        <end position="10"/>
    </location>
</feature>
<name>A0A284RKM6_ARMOS</name>
<evidence type="ECO:0000256" key="1">
    <source>
        <dbReference type="SAM" id="MobiDB-lite"/>
    </source>
</evidence>
<protein>
    <submittedName>
        <fullName evidence="2">Uncharacterized protein</fullName>
    </submittedName>
</protein>
<reference evidence="3" key="1">
    <citation type="journal article" date="2017" name="Nat. Ecol. Evol.">
        <title>Genome expansion and lineage-specific genetic innovations in the forest pathogenic fungi Armillaria.</title>
        <authorList>
            <person name="Sipos G."/>
            <person name="Prasanna A.N."/>
            <person name="Walter M.C."/>
            <person name="O'Connor E."/>
            <person name="Balint B."/>
            <person name="Krizsan K."/>
            <person name="Kiss B."/>
            <person name="Hess J."/>
            <person name="Varga T."/>
            <person name="Slot J."/>
            <person name="Riley R."/>
            <person name="Boka B."/>
            <person name="Rigling D."/>
            <person name="Barry K."/>
            <person name="Lee J."/>
            <person name="Mihaltcheva S."/>
            <person name="LaButti K."/>
            <person name="Lipzen A."/>
            <person name="Waldron R."/>
            <person name="Moloney N.M."/>
            <person name="Sperisen C."/>
            <person name="Kredics L."/>
            <person name="Vagvoelgyi C."/>
            <person name="Patrignani A."/>
            <person name="Fitzpatrick D."/>
            <person name="Nagy I."/>
            <person name="Doyle S."/>
            <person name="Anderson J.B."/>
            <person name="Grigoriev I.V."/>
            <person name="Gueldener U."/>
            <person name="Muensterkoetter M."/>
            <person name="Nagy L.G."/>
        </authorList>
    </citation>
    <scope>NUCLEOTIDE SEQUENCE [LARGE SCALE GENOMIC DNA]</scope>
    <source>
        <strain evidence="3">C18/9</strain>
    </source>
</reference>
<keyword evidence="3" id="KW-1185">Reference proteome</keyword>
<proteinExistence type="predicted"/>
<feature type="region of interest" description="Disordered" evidence="1">
    <location>
        <begin position="120"/>
        <end position="160"/>
    </location>
</feature>
<accession>A0A284RKM6</accession>
<dbReference type="Proteomes" id="UP000219338">
    <property type="component" value="Unassembled WGS sequence"/>
</dbReference>
<sequence>MSFPTSNPDHSWNEWKCDPGAQQCSKNPPPAYPSNEAEDYGWYLQAWFHTPPPDSHTPVHTLSPDPQTLANAQAQIRALVLEQTLRCPTNTGSVWADTPNQPNLHLIILHTASNIRVGTPNHLAAYPDEDSDSDSSDYGGNEPVPKREDDDPLNAYGGDYEWPELGTIDQTILGPYCSQAWEL</sequence>